<gene>
    <name evidence="3" type="ORF">J2T22_004141</name>
</gene>
<evidence type="ECO:0000313" key="3">
    <source>
        <dbReference type="EMBL" id="MDQ0120928.1"/>
    </source>
</evidence>
<protein>
    <submittedName>
        <fullName evidence="3">Peptidoglycan/LPS O-acetylase OafA/YrhL</fullName>
    </submittedName>
</protein>
<feature type="transmembrane region" description="Helical" evidence="1">
    <location>
        <begin position="44"/>
        <end position="65"/>
    </location>
</feature>
<feature type="transmembrane region" description="Helical" evidence="1">
    <location>
        <begin position="112"/>
        <end position="135"/>
    </location>
</feature>
<keyword evidence="1" id="KW-0472">Membrane</keyword>
<proteinExistence type="predicted"/>
<feature type="transmembrane region" description="Helical" evidence="1">
    <location>
        <begin position="141"/>
        <end position="158"/>
    </location>
</feature>
<dbReference type="RefSeq" id="WP_370871851.1">
    <property type="nucleotide sequence ID" value="NZ_JAUSSY010000022.1"/>
</dbReference>
<feature type="transmembrane region" description="Helical" evidence="1">
    <location>
        <begin position="16"/>
        <end position="37"/>
    </location>
</feature>
<feature type="domain" description="Acyltransferase 3" evidence="2">
    <location>
        <begin position="4"/>
        <end position="258"/>
    </location>
</feature>
<sequence length="284" mass="30712">MTSTVRTFWRARLLRIFPGLVACIATVSFVFAPLSALATGRRYAFYDAVLFFLSNLSAGAPGVALRGIPGSLDGLPDPGAWNGPLWTLFWELVCYALAGTVLGVLRPELARVALLVPFLVGSAFVFTLDMGWGPVRTPPDWPLVPLLTFLAGSLTYLYRDRISASQVAVGACAVGVIAIGGAGLVPSLIHIPLCVLLLASSLYLPLASVGSRFDISYGVYIYGWPVQQVLASMGLHTAVPPLFFAAVSLLLVFPVAWLSCRYVEMPARGWFRRWKDPRRAPQLA</sequence>
<feature type="transmembrane region" description="Helical" evidence="1">
    <location>
        <begin position="242"/>
        <end position="263"/>
    </location>
</feature>
<comment type="caution">
    <text evidence="3">The sequence shown here is derived from an EMBL/GenBank/DDBJ whole genome shotgun (WGS) entry which is preliminary data.</text>
</comment>
<keyword evidence="4" id="KW-1185">Reference proteome</keyword>
<dbReference type="EMBL" id="JAUSSY010000022">
    <property type="protein sequence ID" value="MDQ0120928.1"/>
    <property type="molecule type" value="Genomic_DNA"/>
</dbReference>
<accession>A0ABT9UMP6</accession>
<dbReference type="Pfam" id="PF01757">
    <property type="entry name" value="Acyl_transf_3"/>
    <property type="match status" value="1"/>
</dbReference>
<evidence type="ECO:0000313" key="4">
    <source>
        <dbReference type="Proteomes" id="UP001226389"/>
    </source>
</evidence>
<name>A0ABT9UMP6_9MICC</name>
<organism evidence="3 4">
    <name type="scientific">Pseudarthrobacter defluvii</name>
    <dbReference type="NCBI Taxonomy" id="410837"/>
    <lineage>
        <taxon>Bacteria</taxon>
        <taxon>Bacillati</taxon>
        <taxon>Actinomycetota</taxon>
        <taxon>Actinomycetes</taxon>
        <taxon>Micrococcales</taxon>
        <taxon>Micrococcaceae</taxon>
        <taxon>Pseudarthrobacter</taxon>
    </lineage>
</organism>
<evidence type="ECO:0000259" key="2">
    <source>
        <dbReference type="Pfam" id="PF01757"/>
    </source>
</evidence>
<feature type="transmembrane region" description="Helical" evidence="1">
    <location>
        <begin position="165"/>
        <end position="183"/>
    </location>
</feature>
<evidence type="ECO:0000256" key="1">
    <source>
        <dbReference type="SAM" id="Phobius"/>
    </source>
</evidence>
<feature type="transmembrane region" description="Helical" evidence="1">
    <location>
        <begin position="85"/>
        <end position="105"/>
    </location>
</feature>
<keyword evidence="1" id="KW-1133">Transmembrane helix</keyword>
<dbReference type="Proteomes" id="UP001226389">
    <property type="component" value="Unassembled WGS sequence"/>
</dbReference>
<dbReference type="InterPro" id="IPR002656">
    <property type="entry name" value="Acyl_transf_3_dom"/>
</dbReference>
<keyword evidence="1" id="KW-0812">Transmembrane</keyword>
<reference evidence="3 4" key="1">
    <citation type="submission" date="2023-07" db="EMBL/GenBank/DDBJ databases">
        <title>Sorghum-associated microbial communities from plants grown in Nebraska, USA.</title>
        <authorList>
            <person name="Schachtman D."/>
        </authorList>
    </citation>
    <scope>NUCLEOTIDE SEQUENCE [LARGE SCALE GENOMIC DNA]</scope>
    <source>
        <strain evidence="3 4">DS994</strain>
    </source>
</reference>